<evidence type="ECO:0000259" key="2">
    <source>
        <dbReference type="PROSITE" id="PS51986"/>
    </source>
</evidence>
<evidence type="ECO:0000256" key="1">
    <source>
        <dbReference type="PROSITE-ProRule" id="PRU01330"/>
    </source>
</evidence>
<gene>
    <name evidence="3" type="ORF">GNF83_15965</name>
</gene>
<dbReference type="Pfam" id="PF03951">
    <property type="entry name" value="Gln-synt_N"/>
    <property type="match status" value="1"/>
</dbReference>
<dbReference type="GO" id="GO:0004356">
    <property type="term" value="F:glutamine synthetase activity"/>
    <property type="evidence" value="ECO:0007669"/>
    <property type="project" value="InterPro"/>
</dbReference>
<dbReference type="PROSITE" id="PS51986">
    <property type="entry name" value="GS_BETA_GRASP"/>
    <property type="match status" value="1"/>
</dbReference>
<comment type="caution">
    <text evidence="3">The sequence shown here is derived from an EMBL/GenBank/DDBJ whole genome shotgun (WGS) entry which is preliminary data.</text>
</comment>
<evidence type="ECO:0000313" key="3">
    <source>
        <dbReference type="EMBL" id="MDZ7542658.1"/>
    </source>
</evidence>
<protein>
    <submittedName>
        <fullName evidence="3">Type I glutamate--ammonia ligase</fullName>
    </submittedName>
</protein>
<sequence length="67" mass="7373">MSINKVLDIMKEKSIEFVDFRFVDLSGKAHHITLPAAEVEAETFVNGVAFDGSSIPGFRGIEESDMV</sequence>
<dbReference type="AlphaFoldDB" id="A0AAW9KDZ5"/>
<reference evidence="3" key="1">
    <citation type="submission" date="2019-11" db="EMBL/GenBank/DDBJ databases">
        <title>Characterization of Clostridium perfringens isolates from swine manure treated agricultural soils.</title>
        <authorList>
            <person name="Wushke S.T."/>
        </authorList>
    </citation>
    <scope>NUCLEOTIDE SEQUENCE</scope>
    <source>
        <strain evidence="3">X62</strain>
    </source>
</reference>
<organism evidence="3 4">
    <name type="scientific">Clostridium perfringens</name>
    <dbReference type="NCBI Taxonomy" id="1502"/>
    <lineage>
        <taxon>Bacteria</taxon>
        <taxon>Bacillati</taxon>
        <taxon>Bacillota</taxon>
        <taxon>Clostridia</taxon>
        <taxon>Eubacteriales</taxon>
        <taxon>Clostridiaceae</taxon>
        <taxon>Clostridium</taxon>
    </lineage>
</organism>
<accession>A0AAW9KDZ5</accession>
<dbReference type="GO" id="GO:0006542">
    <property type="term" value="P:glutamine biosynthetic process"/>
    <property type="evidence" value="ECO:0007669"/>
    <property type="project" value="InterPro"/>
</dbReference>
<dbReference type="SUPFAM" id="SSF54368">
    <property type="entry name" value="Glutamine synthetase, N-terminal domain"/>
    <property type="match status" value="1"/>
</dbReference>
<feature type="domain" description="GS beta-grasp" evidence="2">
    <location>
        <begin position="13"/>
        <end position="67"/>
    </location>
</feature>
<dbReference type="Proteomes" id="UP001288944">
    <property type="component" value="Unassembled WGS sequence"/>
</dbReference>
<feature type="non-terminal residue" evidence="3">
    <location>
        <position position="67"/>
    </location>
</feature>
<name>A0AAW9KDZ5_CLOPF</name>
<keyword evidence="3" id="KW-0436">Ligase</keyword>
<comment type="similarity">
    <text evidence="1">Belongs to the glutamine synthetase family.</text>
</comment>
<dbReference type="InterPro" id="IPR036651">
    <property type="entry name" value="Gln_synt_N_sf"/>
</dbReference>
<dbReference type="Gene3D" id="3.10.20.70">
    <property type="entry name" value="Glutamine synthetase, N-terminal domain"/>
    <property type="match status" value="1"/>
</dbReference>
<proteinExistence type="inferred from homology"/>
<dbReference type="InterPro" id="IPR008147">
    <property type="entry name" value="Gln_synt_N"/>
</dbReference>
<dbReference type="EMBL" id="WNUR01000355">
    <property type="protein sequence ID" value="MDZ7542658.1"/>
    <property type="molecule type" value="Genomic_DNA"/>
</dbReference>
<evidence type="ECO:0000313" key="4">
    <source>
        <dbReference type="Proteomes" id="UP001288944"/>
    </source>
</evidence>